<keyword evidence="1" id="KW-0812">Transmembrane</keyword>
<feature type="transmembrane region" description="Helical" evidence="1">
    <location>
        <begin position="66"/>
        <end position="86"/>
    </location>
</feature>
<keyword evidence="1" id="KW-1133">Transmembrane helix</keyword>
<dbReference type="EMBL" id="FQ790342">
    <property type="protein sequence ID" value="CCD52334.1"/>
    <property type="molecule type" value="Genomic_DNA"/>
</dbReference>
<evidence type="ECO:0008006" key="4">
    <source>
        <dbReference type="Google" id="ProtNLM"/>
    </source>
</evidence>
<dbReference type="AlphaFoldDB" id="G2YL36"/>
<name>G2YL36_BOTF4</name>
<protein>
    <recommendedName>
        <fullName evidence="4">Transmembrane protein</fullName>
    </recommendedName>
</protein>
<evidence type="ECO:0000256" key="1">
    <source>
        <dbReference type="SAM" id="Phobius"/>
    </source>
</evidence>
<sequence length="101" mass="11899">MIARVATRRDGTIEFPHVLRAKSEAIKQNSSETNEGDEQIRRRCVDSRERHRSVASFLIRDSYRHWWSLVMGWMMGGVALWMMWLYGWCGSMDGVDDMMKQ</sequence>
<gene>
    <name evidence="2" type="ORF">BofuT4_P078490.1</name>
</gene>
<evidence type="ECO:0000313" key="2">
    <source>
        <dbReference type="EMBL" id="CCD52334.1"/>
    </source>
</evidence>
<dbReference type="HOGENOM" id="CLU_2291268_0_0_1"/>
<proteinExistence type="predicted"/>
<reference evidence="3" key="1">
    <citation type="journal article" date="2011" name="PLoS Genet.">
        <title>Genomic analysis of the necrotrophic fungal pathogens Sclerotinia sclerotiorum and Botrytis cinerea.</title>
        <authorList>
            <person name="Amselem J."/>
            <person name="Cuomo C.A."/>
            <person name="van Kan J.A."/>
            <person name="Viaud M."/>
            <person name="Benito E.P."/>
            <person name="Couloux A."/>
            <person name="Coutinho P.M."/>
            <person name="de Vries R.P."/>
            <person name="Dyer P.S."/>
            <person name="Fillinger S."/>
            <person name="Fournier E."/>
            <person name="Gout L."/>
            <person name="Hahn M."/>
            <person name="Kohn L."/>
            <person name="Lapalu N."/>
            <person name="Plummer K.M."/>
            <person name="Pradier J.M."/>
            <person name="Quevillon E."/>
            <person name="Sharon A."/>
            <person name="Simon A."/>
            <person name="ten Have A."/>
            <person name="Tudzynski B."/>
            <person name="Tudzynski P."/>
            <person name="Wincker P."/>
            <person name="Andrew M."/>
            <person name="Anthouard V."/>
            <person name="Beever R.E."/>
            <person name="Beffa R."/>
            <person name="Benoit I."/>
            <person name="Bouzid O."/>
            <person name="Brault B."/>
            <person name="Chen Z."/>
            <person name="Choquer M."/>
            <person name="Collemare J."/>
            <person name="Cotton P."/>
            <person name="Danchin E.G."/>
            <person name="Da Silva C."/>
            <person name="Gautier A."/>
            <person name="Giraud C."/>
            <person name="Giraud T."/>
            <person name="Gonzalez C."/>
            <person name="Grossetete S."/>
            <person name="Guldener U."/>
            <person name="Henrissat B."/>
            <person name="Howlett B.J."/>
            <person name="Kodira C."/>
            <person name="Kretschmer M."/>
            <person name="Lappartient A."/>
            <person name="Leroch M."/>
            <person name="Levis C."/>
            <person name="Mauceli E."/>
            <person name="Neuveglise C."/>
            <person name="Oeser B."/>
            <person name="Pearson M."/>
            <person name="Poulain J."/>
            <person name="Poussereau N."/>
            <person name="Quesneville H."/>
            <person name="Rascle C."/>
            <person name="Schumacher J."/>
            <person name="Segurens B."/>
            <person name="Sexton A."/>
            <person name="Silva E."/>
            <person name="Sirven C."/>
            <person name="Soanes D.M."/>
            <person name="Talbot N.J."/>
            <person name="Templeton M."/>
            <person name="Yandava C."/>
            <person name="Yarden O."/>
            <person name="Zeng Q."/>
            <person name="Rollins J.A."/>
            <person name="Lebrun M.H."/>
            <person name="Dickman M."/>
        </authorList>
    </citation>
    <scope>NUCLEOTIDE SEQUENCE [LARGE SCALE GENOMIC DNA]</scope>
    <source>
        <strain evidence="3">T4</strain>
    </source>
</reference>
<accession>G2YL36</accession>
<dbReference type="InParanoid" id="G2YL36"/>
<organism evidence="2 3">
    <name type="scientific">Botryotinia fuckeliana (strain T4)</name>
    <name type="common">Noble rot fungus</name>
    <name type="synonym">Botrytis cinerea</name>
    <dbReference type="NCBI Taxonomy" id="999810"/>
    <lineage>
        <taxon>Eukaryota</taxon>
        <taxon>Fungi</taxon>
        <taxon>Dikarya</taxon>
        <taxon>Ascomycota</taxon>
        <taxon>Pezizomycotina</taxon>
        <taxon>Leotiomycetes</taxon>
        <taxon>Helotiales</taxon>
        <taxon>Sclerotiniaceae</taxon>
        <taxon>Botrytis</taxon>
    </lineage>
</organism>
<keyword evidence="1" id="KW-0472">Membrane</keyword>
<evidence type="ECO:0000313" key="3">
    <source>
        <dbReference type="Proteomes" id="UP000008177"/>
    </source>
</evidence>
<dbReference type="Proteomes" id="UP000008177">
    <property type="component" value="Unplaced contigs"/>
</dbReference>